<organism evidence="1 2">
    <name type="scientific">Fervidobacterium nodosum (strain ATCC 35602 / DSM 5306 / Rt17-B1)</name>
    <dbReference type="NCBI Taxonomy" id="381764"/>
    <lineage>
        <taxon>Bacteria</taxon>
        <taxon>Thermotogati</taxon>
        <taxon>Thermotogota</taxon>
        <taxon>Thermotogae</taxon>
        <taxon>Thermotogales</taxon>
        <taxon>Fervidobacteriaceae</taxon>
        <taxon>Fervidobacterium</taxon>
    </lineage>
</organism>
<evidence type="ECO:0000313" key="2">
    <source>
        <dbReference type="Proteomes" id="UP000002415"/>
    </source>
</evidence>
<reference evidence="1 2" key="2">
    <citation type="journal article" date="2009" name="Proc. Natl. Acad. Sci. U.S.A.">
        <title>On the chimeric nature, thermophilic origin, and phylogenetic placement of the Thermotogales.</title>
        <authorList>
            <person name="Zhaxybayeva O."/>
            <person name="Swithers K.S."/>
            <person name="Lapierre P."/>
            <person name="Fournier G.P."/>
            <person name="Bickhart D.M."/>
            <person name="DeBoy R.T."/>
            <person name="Nelson K.E."/>
            <person name="Nesbo C.L."/>
            <person name="Doolittle W.F."/>
            <person name="Gogarten J.P."/>
            <person name="Noll K.M."/>
        </authorList>
    </citation>
    <scope>NUCLEOTIDE SEQUENCE [LARGE SCALE GENOMIC DNA]</scope>
    <source>
        <strain evidence="2">ATCC 35602 / DSM 5306 / Rt17-B1</strain>
    </source>
</reference>
<gene>
    <name evidence="1" type="ordered locus">Fnod_1765</name>
</gene>
<protein>
    <recommendedName>
        <fullName evidence="3">Lipoprotein</fullName>
    </recommendedName>
</protein>
<dbReference type="KEGG" id="fno:Fnod_1765"/>
<dbReference type="HOGENOM" id="CLU_1141234_0_0_0"/>
<keyword evidence="2" id="KW-1185">Reference proteome</keyword>
<evidence type="ECO:0008006" key="3">
    <source>
        <dbReference type="Google" id="ProtNLM"/>
    </source>
</evidence>
<reference evidence="1 2" key="1">
    <citation type="submission" date="2007-07" db="EMBL/GenBank/DDBJ databases">
        <title>Complete sequence of Fervidobacterium nodosum Rt17-B1.</title>
        <authorList>
            <consortium name="US DOE Joint Genome Institute"/>
            <person name="Copeland A."/>
            <person name="Lucas S."/>
            <person name="Lapidus A."/>
            <person name="Barry K."/>
            <person name="Glavina del Rio T."/>
            <person name="Dalin E."/>
            <person name="Tice H."/>
            <person name="Pitluck S."/>
            <person name="Saunders E."/>
            <person name="Brettin T."/>
            <person name="Bruce D."/>
            <person name="Detter J.C."/>
            <person name="Han C."/>
            <person name="Schmutz J."/>
            <person name="Larimer F."/>
            <person name="Land M."/>
            <person name="Hauser L."/>
            <person name="Kyrpides N."/>
            <person name="Mikhailova N."/>
            <person name="Nelson K."/>
            <person name="Gogarten J.P."/>
            <person name="Noll K."/>
            <person name="Richardson P."/>
        </authorList>
    </citation>
    <scope>NUCLEOTIDE SEQUENCE [LARGE SCALE GENOMIC DNA]</scope>
    <source>
        <strain evidence="2">ATCC 35602 / DSM 5306 / Rt17-B1</strain>
    </source>
</reference>
<proteinExistence type="predicted"/>
<sequence length="243" mass="27532">MKRIVVLLSIIVIVPVLFSSCGFLLNQLITGTNQRQYNVQFFINGLPREFLNSGISKFQDVKIDETRIEIKISIGGVDYSISETKISSFVNGFGGTFNAQESKNISIEGTVTIRYSTDTSFESTEVRLSFPKSTYTIPNKSKNFYVVFDVPYNSNVPTIRIIDYPYTYRFILITSDEQFVKITDGTNAYRMFTSELSGRKQCTFVTERGTTKFYIFESEKGITNSGTPKPVGISPDYEEIDLK</sequence>
<dbReference type="EMBL" id="CP000771">
    <property type="protein sequence ID" value="ABS61598.1"/>
    <property type="molecule type" value="Genomic_DNA"/>
</dbReference>
<dbReference type="Proteomes" id="UP000002415">
    <property type="component" value="Chromosome"/>
</dbReference>
<dbReference type="RefSeq" id="WP_011994889.1">
    <property type="nucleotide sequence ID" value="NC_009718.1"/>
</dbReference>
<dbReference type="AlphaFoldDB" id="A7HNW5"/>
<evidence type="ECO:0000313" key="1">
    <source>
        <dbReference type="EMBL" id="ABS61598.1"/>
    </source>
</evidence>
<dbReference type="STRING" id="381764.Fnod_1765"/>
<name>A7HNW5_FERNB</name>
<accession>A7HNW5</accession>
<dbReference type="PROSITE" id="PS51257">
    <property type="entry name" value="PROKAR_LIPOPROTEIN"/>
    <property type="match status" value="1"/>
</dbReference>